<feature type="transmembrane region" description="Helical" evidence="5">
    <location>
        <begin position="117"/>
        <end position="137"/>
    </location>
</feature>
<proteinExistence type="predicted"/>
<organism evidence="7 8">
    <name type="scientific">Caenorhabditis nigoni</name>
    <dbReference type="NCBI Taxonomy" id="1611254"/>
    <lineage>
        <taxon>Eukaryota</taxon>
        <taxon>Metazoa</taxon>
        <taxon>Ecdysozoa</taxon>
        <taxon>Nematoda</taxon>
        <taxon>Chromadorea</taxon>
        <taxon>Rhabditida</taxon>
        <taxon>Rhabditina</taxon>
        <taxon>Rhabditomorpha</taxon>
        <taxon>Rhabditoidea</taxon>
        <taxon>Rhabditidae</taxon>
        <taxon>Peloderinae</taxon>
        <taxon>Caenorhabditis</taxon>
    </lineage>
</organism>
<dbReference type="GO" id="GO:0016020">
    <property type="term" value="C:membrane"/>
    <property type="evidence" value="ECO:0007669"/>
    <property type="project" value="UniProtKB-SubCell"/>
</dbReference>
<feature type="transmembrane region" description="Helical" evidence="5">
    <location>
        <begin position="197"/>
        <end position="216"/>
    </location>
</feature>
<evidence type="ECO:0000313" key="8">
    <source>
        <dbReference type="Proteomes" id="UP000230233"/>
    </source>
</evidence>
<name>A0A2G5TGP6_9PELO</name>
<dbReference type="OrthoDB" id="5814599at2759"/>
<keyword evidence="4 5" id="KW-0472">Membrane</keyword>
<feature type="transmembrane region" description="Helical" evidence="5">
    <location>
        <begin position="334"/>
        <end position="356"/>
    </location>
</feature>
<evidence type="ECO:0000256" key="4">
    <source>
        <dbReference type="ARBA" id="ARBA00023136"/>
    </source>
</evidence>
<comment type="subcellular location">
    <subcellularLocation>
        <location evidence="1">Membrane</location>
    </subcellularLocation>
</comment>
<dbReference type="EMBL" id="PDUG01000005">
    <property type="protein sequence ID" value="PIC26482.1"/>
    <property type="molecule type" value="Genomic_DNA"/>
</dbReference>
<dbReference type="SUPFAM" id="SSF81321">
    <property type="entry name" value="Family A G protein-coupled receptor-like"/>
    <property type="match status" value="2"/>
</dbReference>
<feature type="domain" description="G-protein coupled receptors family 1 profile" evidence="6">
    <location>
        <begin position="44"/>
        <end position="160"/>
    </location>
</feature>
<feature type="transmembrane region" description="Helical" evidence="5">
    <location>
        <begin position="222"/>
        <end position="240"/>
    </location>
</feature>
<dbReference type="Gene3D" id="1.20.1070.10">
    <property type="entry name" value="Rhodopsin 7-helix transmembrane proteins"/>
    <property type="match status" value="2"/>
</dbReference>
<protein>
    <recommendedName>
        <fullName evidence="6">G-protein coupled receptors family 1 profile domain-containing protein</fullName>
    </recommendedName>
</protein>
<dbReference type="InterPro" id="IPR017452">
    <property type="entry name" value="GPCR_Rhodpsn_7TM"/>
</dbReference>
<evidence type="ECO:0000313" key="7">
    <source>
        <dbReference type="EMBL" id="PIC26482.1"/>
    </source>
</evidence>
<feature type="transmembrane region" description="Helical" evidence="5">
    <location>
        <begin position="260"/>
        <end position="284"/>
    </location>
</feature>
<accession>A0A2G5TGP6</accession>
<keyword evidence="8" id="KW-1185">Reference proteome</keyword>
<evidence type="ECO:0000256" key="3">
    <source>
        <dbReference type="ARBA" id="ARBA00022989"/>
    </source>
</evidence>
<feature type="domain" description="G-protein coupled receptors family 1 profile" evidence="6">
    <location>
        <begin position="232"/>
        <end position="421"/>
    </location>
</feature>
<dbReference type="Proteomes" id="UP000230233">
    <property type="component" value="Chromosome V"/>
</dbReference>
<gene>
    <name evidence="7" type="primary">Cnig_chr_V.g19043</name>
    <name evidence="7" type="ORF">B9Z55_019043</name>
</gene>
<dbReference type="AlphaFoldDB" id="A0A2G5TGP6"/>
<keyword evidence="3 5" id="KW-1133">Transmembrane helix</keyword>
<dbReference type="CDD" id="cd00637">
    <property type="entry name" value="7tm_classA_rhodopsin-like"/>
    <property type="match status" value="2"/>
</dbReference>
<reference evidence="8" key="1">
    <citation type="submission" date="2017-10" db="EMBL/GenBank/DDBJ databases">
        <title>Rapid genome shrinkage in a self-fertile nematode reveals novel sperm competition proteins.</title>
        <authorList>
            <person name="Yin D."/>
            <person name="Schwarz E.M."/>
            <person name="Thomas C.G."/>
            <person name="Felde R.L."/>
            <person name="Korf I.F."/>
            <person name="Cutter A.D."/>
            <person name="Schartner C.M."/>
            <person name="Ralston E.J."/>
            <person name="Meyer B.J."/>
            <person name="Haag E.S."/>
        </authorList>
    </citation>
    <scope>NUCLEOTIDE SEQUENCE [LARGE SCALE GENOMIC DNA]</scope>
    <source>
        <strain evidence="8">JU1422</strain>
    </source>
</reference>
<feature type="transmembrane region" description="Helical" evidence="5">
    <location>
        <begin position="28"/>
        <end position="53"/>
    </location>
</feature>
<keyword evidence="2 5" id="KW-0812">Transmembrane</keyword>
<dbReference type="PANTHER" id="PTHR23013:SF35">
    <property type="entry name" value="G-PROTEIN COUPLED RECEPTORS FAMILY 1 PROFILE DOMAIN-CONTAINING PROTEIN"/>
    <property type="match status" value="1"/>
</dbReference>
<dbReference type="Pfam" id="PF10328">
    <property type="entry name" value="7TM_GPCR_Srx"/>
    <property type="match status" value="2"/>
</dbReference>
<feature type="transmembrane region" description="Helical" evidence="5">
    <location>
        <begin position="391"/>
        <end position="415"/>
    </location>
</feature>
<evidence type="ECO:0000256" key="5">
    <source>
        <dbReference type="SAM" id="Phobius"/>
    </source>
</evidence>
<dbReference type="PANTHER" id="PTHR23013">
    <property type="entry name" value="SERPENTINE RECEPTOR"/>
    <property type="match status" value="1"/>
</dbReference>
<dbReference type="InterPro" id="IPR019430">
    <property type="entry name" value="7TM_GPCR_serpentine_rcpt_Srx"/>
</dbReference>
<comment type="caution">
    <text evidence="7">The sequence shown here is derived from an EMBL/GenBank/DDBJ whole genome shotgun (WGS) entry which is preliminary data.</text>
</comment>
<dbReference type="PROSITE" id="PS50262">
    <property type="entry name" value="G_PROTEIN_RECEP_F1_2"/>
    <property type="match status" value="2"/>
</dbReference>
<evidence type="ECO:0000256" key="2">
    <source>
        <dbReference type="ARBA" id="ARBA00022692"/>
    </source>
</evidence>
<evidence type="ECO:0000259" key="6">
    <source>
        <dbReference type="PROSITE" id="PS50262"/>
    </source>
</evidence>
<evidence type="ECO:0000256" key="1">
    <source>
        <dbReference type="ARBA" id="ARBA00004370"/>
    </source>
</evidence>
<sequence length="421" mass="48474">MASNFSEVSDGGIEDTPMVYNYKDPTSFFASVLMIVNGIFGLVCNAFIVYIFIKERKERTAFNVICMIRAIVNFYVLTTNHLALFVPMTLLGKPIISKALETWAICMSNSLYMANEYLTVVIALNRFISLFFPLYYAKLCGMKPTIGILVVMYMYRIGAVTKETINYTAIHCYVRYYVEFLSWSPDFDPQCQSNSGIMTFMAVTFGIVSLLNAATFLKIFKFYKIGVFGVVCNFLIVYMFKKEKSIRSSFNLICVFRAFINLYVLITMFLICFLPTIVLGYSIYHPLLEAFFIILSNTFYLGNEYQTILVAANRFCALFFPLHYSKFFGYKSTMIMLFAIYGYRFVALFIQSFFFFDTEVTNDVECLIFFSSEKLTWTITDDPSCSTEDNILLVVSITFLVVFILNIAIFTKVVIYQKVCF</sequence>